<dbReference type="NCBIfam" id="TIGR01069">
    <property type="entry name" value="mutS2"/>
    <property type="match status" value="1"/>
</dbReference>
<dbReference type="InterPro" id="IPR045076">
    <property type="entry name" value="MutS"/>
</dbReference>
<gene>
    <name evidence="9" type="ORF">DCMF_20865</name>
</gene>
<dbReference type="GO" id="GO:0019843">
    <property type="term" value="F:rRNA binding"/>
    <property type="evidence" value="ECO:0007669"/>
    <property type="project" value="UniProtKB-KW"/>
</dbReference>
<evidence type="ECO:0000256" key="4">
    <source>
        <dbReference type="ARBA" id="ARBA00022801"/>
    </source>
</evidence>
<protein>
    <recommendedName>
        <fullName evidence="8">DNA mismatch repair proteins mutS family domain-containing protein</fullName>
    </recommendedName>
</protein>
<keyword evidence="3" id="KW-0547">Nucleotide-binding</keyword>
<keyword evidence="7" id="KW-0238">DNA-binding</keyword>
<name>A0A3G1KWW5_FORW1</name>
<dbReference type="FunFam" id="3.40.50.300:FF:000830">
    <property type="entry name" value="Endonuclease MutS2"/>
    <property type="match status" value="1"/>
</dbReference>
<dbReference type="GO" id="GO:0005524">
    <property type="term" value="F:ATP binding"/>
    <property type="evidence" value="ECO:0007669"/>
    <property type="project" value="UniProtKB-KW"/>
</dbReference>
<accession>A0A3G1KWW5</accession>
<keyword evidence="6" id="KW-0694">RNA-binding</keyword>
<dbReference type="SMART" id="SM00534">
    <property type="entry name" value="MUTSac"/>
    <property type="match status" value="1"/>
</dbReference>
<dbReference type="GO" id="GO:0004519">
    <property type="term" value="F:endonuclease activity"/>
    <property type="evidence" value="ECO:0007669"/>
    <property type="project" value="UniProtKB-KW"/>
</dbReference>
<evidence type="ECO:0000259" key="8">
    <source>
        <dbReference type="PROSITE" id="PS00486"/>
    </source>
</evidence>
<organism evidence="9 10">
    <name type="scientific">Formimonas warabiya</name>
    <dbReference type="NCBI Taxonomy" id="1761012"/>
    <lineage>
        <taxon>Bacteria</taxon>
        <taxon>Bacillati</taxon>
        <taxon>Bacillota</taxon>
        <taxon>Clostridia</taxon>
        <taxon>Eubacteriales</taxon>
        <taxon>Peptococcaceae</taxon>
        <taxon>Candidatus Formimonas</taxon>
    </lineage>
</organism>
<dbReference type="Pfam" id="PF00488">
    <property type="entry name" value="MutS_V"/>
    <property type="match status" value="1"/>
</dbReference>
<dbReference type="GO" id="GO:0016887">
    <property type="term" value="F:ATP hydrolysis activity"/>
    <property type="evidence" value="ECO:0007669"/>
    <property type="project" value="InterPro"/>
</dbReference>
<dbReference type="GO" id="GO:0006298">
    <property type="term" value="P:mismatch repair"/>
    <property type="evidence" value="ECO:0007669"/>
    <property type="project" value="InterPro"/>
</dbReference>
<dbReference type="PROSITE" id="PS00486">
    <property type="entry name" value="DNA_MISMATCH_REPAIR_2"/>
    <property type="match status" value="1"/>
</dbReference>
<keyword evidence="2" id="KW-0699">rRNA-binding</keyword>
<dbReference type="InterPro" id="IPR027417">
    <property type="entry name" value="P-loop_NTPase"/>
</dbReference>
<evidence type="ECO:0000256" key="7">
    <source>
        <dbReference type="ARBA" id="ARBA00023125"/>
    </source>
</evidence>
<evidence type="ECO:0000313" key="9">
    <source>
        <dbReference type="EMBL" id="ATW26887.1"/>
    </source>
</evidence>
<dbReference type="OrthoDB" id="9808166at2"/>
<dbReference type="InterPro" id="IPR007696">
    <property type="entry name" value="DNA_mismatch_repair_MutS_core"/>
</dbReference>
<sequence>MNQTTIHLLEYDKIKERLGEFAVSELGKKMVARLEPSLDIRVIENSLRETTEAKALVNLSSSIPLHSLTGIPGILEKLSKGFVLEGEELTALAGFLKDGRRLKRFMKERTYAAPVVSSYAFSISELDDLREEIEECIRNGVVDDQASAELAKIRRKISGAEGRIKSKLDSMVKSPQYKTYLQDSLVGFKNGRYVLPVKSEYRKNVKGSVVDCSASGSTVFIEPEEIGRLHQELGLLKVLEEKEVYRILAELAGWAASCHREISVNMEVMAQYDFAFAKAKYSRVIEGNPVAFNQRNYLRLKGARHPLIGRTAVPLDFTIGTDYRAFIITGPNTGGKTVALKAIGLLTMMAQSGLHVSVEEGSEFALFADVLADVGDGQSIEQSLSSFSAHIKNIKSIIECADTRTLVLLDELGAGTDPGEGMGLAVSLLETLYDQGATIIATTHYSEIKNFAREKTGFENGCMEFDLNTLQPLFKLKIGEPGQSNAFLIALRLGMDRRIIERAHEVTYQEKRLYLEQPTDAVCELPKEREIRESHQVQLARVEEIKEVVKKGEKQKIRPGFQIGDAVLVKTFGKLGIVYELENSKGEVGVMVQDKKMKINKKRLSLHIEAKELYPENYDMDIVFESKENRKKRHLMSRKYQKGLMIKVDPDPAGKTR</sequence>
<dbReference type="InterPro" id="IPR005747">
    <property type="entry name" value="MutS2"/>
</dbReference>
<dbReference type="KEGG" id="fwa:DCMF_20865"/>
<dbReference type="PANTHER" id="PTHR48466">
    <property type="entry name" value="OS10G0509000 PROTEIN-RELATED"/>
    <property type="match status" value="1"/>
</dbReference>
<dbReference type="SMART" id="SM00533">
    <property type="entry name" value="MUTSd"/>
    <property type="match status" value="1"/>
</dbReference>
<proteinExistence type="predicted"/>
<dbReference type="GO" id="GO:0140664">
    <property type="term" value="F:ATP-dependent DNA damage sensor activity"/>
    <property type="evidence" value="ECO:0007669"/>
    <property type="project" value="InterPro"/>
</dbReference>
<dbReference type="SUPFAM" id="SSF48334">
    <property type="entry name" value="DNA repair protein MutS, domain III"/>
    <property type="match status" value="1"/>
</dbReference>
<evidence type="ECO:0000256" key="2">
    <source>
        <dbReference type="ARBA" id="ARBA00022730"/>
    </source>
</evidence>
<dbReference type="InterPro" id="IPR000432">
    <property type="entry name" value="DNA_mismatch_repair_MutS_C"/>
</dbReference>
<dbReference type="AlphaFoldDB" id="A0A3G1KWW5"/>
<dbReference type="EMBL" id="CP017634">
    <property type="protein sequence ID" value="ATW26887.1"/>
    <property type="molecule type" value="Genomic_DNA"/>
</dbReference>
<dbReference type="PIRSF" id="PIRSF005814">
    <property type="entry name" value="MutS_YshD"/>
    <property type="match status" value="1"/>
</dbReference>
<evidence type="ECO:0000256" key="5">
    <source>
        <dbReference type="ARBA" id="ARBA00022840"/>
    </source>
</evidence>
<dbReference type="GO" id="GO:0045910">
    <property type="term" value="P:negative regulation of DNA recombination"/>
    <property type="evidence" value="ECO:0007669"/>
    <property type="project" value="InterPro"/>
</dbReference>
<feature type="domain" description="DNA mismatch repair proteins mutS family" evidence="8">
    <location>
        <begin position="405"/>
        <end position="421"/>
    </location>
</feature>
<keyword evidence="10" id="KW-1185">Reference proteome</keyword>
<dbReference type="SUPFAM" id="SSF52540">
    <property type="entry name" value="P-loop containing nucleoside triphosphate hydrolases"/>
    <property type="match status" value="1"/>
</dbReference>
<evidence type="ECO:0000256" key="6">
    <source>
        <dbReference type="ARBA" id="ARBA00022884"/>
    </source>
</evidence>
<keyword evidence="5" id="KW-0067">ATP-binding</keyword>
<reference evidence="9 10" key="1">
    <citation type="submission" date="2016-10" db="EMBL/GenBank/DDBJ databases">
        <title>Complete Genome Sequence of Peptococcaceae strain DCMF.</title>
        <authorList>
            <person name="Edwards R.J."/>
            <person name="Holland S.I."/>
            <person name="Deshpande N.P."/>
            <person name="Wong Y.K."/>
            <person name="Ertan H."/>
            <person name="Manefield M."/>
            <person name="Russell T.L."/>
            <person name="Lee M.J."/>
        </authorList>
    </citation>
    <scope>NUCLEOTIDE SEQUENCE [LARGE SCALE GENOMIC DNA]</scope>
    <source>
        <strain evidence="9 10">DCMF</strain>
    </source>
</reference>
<dbReference type="Proteomes" id="UP000323521">
    <property type="component" value="Chromosome"/>
</dbReference>
<dbReference type="Gene3D" id="3.40.50.300">
    <property type="entry name" value="P-loop containing nucleotide triphosphate hydrolases"/>
    <property type="match status" value="1"/>
</dbReference>
<dbReference type="GO" id="GO:0030983">
    <property type="term" value="F:mismatched DNA binding"/>
    <property type="evidence" value="ECO:0007669"/>
    <property type="project" value="InterPro"/>
</dbReference>
<dbReference type="RefSeq" id="WP_148136215.1">
    <property type="nucleotide sequence ID" value="NZ_CP017634.1"/>
</dbReference>
<dbReference type="PANTHER" id="PTHR48466:SF2">
    <property type="entry name" value="OS10G0509000 PROTEIN"/>
    <property type="match status" value="1"/>
</dbReference>
<evidence type="ECO:0000256" key="3">
    <source>
        <dbReference type="ARBA" id="ARBA00022741"/>
    </source>
</evidence>
<evidence type="ECO:0000256" key="1">
    <source>
        <dbReference type="ARBA" id="ARBA00022722"/>
    </source>
</evidence>
<keyword evidence="1" id="KW-0540">Nuclease</keyword>
<dbReference type="InterPro" id="IPR036187">
    <property type="entry name" value="DNA_mismatch_repair_MutS_sf"/>
</dbReference>
<keyword evidence="4" id="KW-0378">Hydrolase</keyword>
<evidence type="ECO:0000313" key="10">
    <source>
        <dbReference type="Proteomes" id="UP000323521"/>
    </source>
</evidence>